<feature type="chain" id="PRO_5040429764" evidence="1">
    <location>
        <begin position="18"/>
        <end position="285"/>
    </location>
</feature>
<dbReference type="Proteomes" id="UP001153620">
    <property type="component" value="Chromosome 4"/>
</dbReference>
<evidence type="ECO:0000256" key="1">
    <source>
        <dbReference type="SAM" id="SignalP"/>
    </source>
</evidence>
<keyword evidence="3" id="KW-1185">Reference proteome</keyword>
<dbReference type="AlphaFoldDB" id="A0A9N9S6P7"/>
<keyword evidence="1" id="KW-0732">Signal</keyword>
<feature type="signal peptide" evidence="1">
    <location>
        <begin position="1"/>
        <end position="17"/>
    </location>
</feature>
<accession>A0A9N9S6P7</accession>
<reference evidence="2" key="2">
    <citation type="submission" date="2022-10" db="EMBL/GenBank/DDBJ databases">
        <authorList>
            <consortium name="ENA_rothamsted_submissions"/>
            <consortium name="culmorum"/>
            <person name="King R."/>
        </authorList>
    </citation>
    <scope>NUCLEOTIDE SEQUENCE</scope>
</reference>
<dbReference type="EMBL" id="OU895880">
    <property type="protein sequence ID" value="CAG9811931.1"/>
    <property type="molecule type" value="Genomic_DNA"/>
</dbReference>
<reference evidence="2" key="1">
    <citation type="submission" date="2022-01" db="EMBL/GenBank/DDBJ databases">
        <authorList>
            <person name="King R."/>
        </authorList>
    </citation>
    <scope>NUCLEOTIDE SEQUENCE</scope>
</reference>
<sequence>MFAVTIVILSLCSVVFSDKCENVKCPVVPKHYEELGCKPIYQQGYCCPLSFDCTSFTGRDISKCYHKGRVYEPKEEVEDSELESSCTVACRCTRYYPDEPAKITCAHIDCPEFFGSYEPRGRTCISQYEENKCCKARDVCDDELKNLTTCNFHGQQYYEGERMEPEQACYSCSCGRDFEDKPAHENRHCKRINCNIDLHYSDRIHEGCVPIYYKTEDCCPIGTRCPDDDTTVIKTKNSNPAPNLPQCIFGDLKLSIGDNLSPEHGNQCKVCTCKTPPFVTCVQTC</sequence>
<evidence type="ECO:0000313" key="3">
    <source>
        <dbReference type="Proteomes" id="UP001153620"/>
    </source>
</evidence>
<name>A0A9N9S6P7_9DIPT</name>
<gene>
    <name evidence="2" type="ORF">CHIRRI_LOCUS14738</name>
</gene>
<organism evidence="2 3">
    <name type="scientific">Chironomus riparius</name>
    <dbReference type="NCBI Taxonomy" id="315576"/>
    <lineage>
        <taxon>Eukaryota</taxon>
        <taxon>Metazoa</taxon>
        <taxon>Ecdysozoa</taxon>
        <taxon>Arthropoda</taxon>
        <taxon>Hexapoda</taxon>
        <taxon>Insecta</taxon>
        <taxon>Pterygota</taxon>
        <taxon>Neoptera</taxon>
        <taxon>Endopterygota</taxon>
        <taxon>Diptera</taxon>
        <taxon>Nematocera</taxon>
        <taxon>Chironomoidea</taxon>
        <taxon>Chironomidae</taxon>
        <taxon>Chironominae</taxon>
        <taxon>Chironomus</taxon>
    </lineage>
</organism>
<evidence type="ECO:0000313" key="2">
    <source>
        <dbReference type="EMBL" id="CAG9811931.1"/>
    </source>
</evidence>
<dbReference type="OrthoDB" id="365605at2759"/>
<proteinExistence type="predicted"/>
<protein>
    <submittedName>
        <fullName evidence="2">Uncharacterized protein</fullName>
    </submittedName>
</protein>